<reference evidence="3 4" key="1">
    <citation type="submission" date="2017-06" db="EMBL/GenBank/DDBJ databases">
        <title>Genome sequence of Lactobacillus plantarum subsp. plantarum strain SRCM101258.</title>
        <authorList>
            <person name="Cho S.H."/>
        </authorList>
    </citation>
    <scope>NUCLEOTIDE SEQUENCE [LARGE SCALE GENOMIC DNA]</scope>
    <source>
        <strain evidence="3 4">SRCM101258</strain>
    </source>
</reference>
<dbReference type="AlphaFoldDB" id="A0A2S3U1V2"/>
<evidence type="ECO:0000313" key="3">
    <source>
        <dbReference type="EMBL" id="POD81745.1"/>
    </source>
</evidence>
<feature type="compositionally biased region" description="Low complexity" evidence="1">
    <location>
        <begin position="36"/>
        <end position="46"/>
    </location>
</feature>
<sequence>MRLIDFKTWIMGTAAMLTLIVTNQTVSAADTATTATETTQTSGSSTLANQVVLRQTTSSSK</sequence>
<accession>A0A2S3U1V2</accession>
<name>A0A2S3U1V2_LACPN</name>
<proteinExistence type="predicted"/>
<evidence type="ECO:0000313" key="4">
    <source>
        <dbReference type="Proteomes" id="UP000236990"/>
    </source>
</evidence>
<feature type="region of interest" description="Disordered" evidence="1">
    <location>
        <begin position="36"/>
        <end position="61"/>
    </location>
</feature>
<protein>
    <submittedName>
        <fullName evidence="3">Uncharacterized protein</fullName>
    </submittedName>
</protein>
<keyword evidence="2" id="KW-0732">Signal</keyword>
<evidence type="ECO:0000256" key="2">
    <source>
        <dbReference type="SAM" id="SignalP"/>
    </source>
</evidence>
<feature type="signal peptide" evidence="2">
    <location>
        <begin position="1"/>
        <end position="28"/>
    </location>
</feature>
<dbReference type="EMBL" id="NKCZ01000128">
    <property type="protein sequence ID" value="POD81745.1"/>
    <property type="molecule type" value="Genomic_DNA"/>
</dbReference>
<organism evidence="3 4">
    <name type="scientific">Lactiplantibacillus plantarum subsp. plantarum</name>
    <dbReference type="NCBI Taxonomy" id="337330"/>
    <lineage>
        <taxon>Bacteria</taxon>
        <taxon>Bacillati</taxon>
        <taxon>Bacillota</taxon>
        <taxon>Bacilli</taxon>
        <taxon>Lactobacillales</taxon>
        <taxon>Lactobacillaceae</taxon>
        <taxon>Lactiplantibacillus</taxon>
    </lineage>
</organism>
<comment type="caution">
    <text evidence="3">The sequence shown here is derived from an EMBL/GenBank/DDBJ whole genome shotgun (WGS) entry which is preliminary data.</text>
</comment>
<feature type="chain" id="PRO_5015542237" evidence="2">
    <location>
        <begin position="29"/>
        <end position="61"/>
    </location>
</feature>
<feature type="compositionally biased region" description="Polar residues" evidence="1">
    <location>
        <begin position="47"/>
        <end position="61"/>
    </location>
</feature>
<gene>
    <name evidence="3" type="ORF">S101258_03349</name>
</gene>
<dbReference type="Proteomes" id="UP000236990">
    <property type="component" value="Unassembled WGS sequence"/>
</dbReference>
<evidence type="ECO:0000256" key="1">
    <source>
        <dbReference type="SAM" id="MobiDB-lite"/>
    </source>
</evidence>